<dbReference type="PANTHER" id="PTHR33990:SF2">
    <property type="entry name" value="PHNB-LIKE DOMAIN-CONTAINING PROTEIN"/>
    <property type="match status" value="1"/>
</dbReference>
<dbReference type="Pfam" id="PF06983">
    <property type="entry name" value="3-dmu-9_3-mt"/>
    <property type="match status" value="1"/>
</dbReference>
<sequence length="146" mass="16019">TEAEEAAEFYTSVFDNSRILEVTRYGPDGPGPEGRVITVSFELVGREYVALNGGPQSAFTEAVSFQVPCTSQDEVDKYWTALSDGGEEGRCGWVKDRFGLSWQVMPTVLPELLGGQDTARSQRAMQAMLQMKKLDIAALQRAYDGA</sequence>
<dbReference type="Proteomes" id="UP000523795">
    <property type="component" value="Unassembled WGS sequence"/>
</dbReference>
<comment type="caution">
    <text evidence="2">The sequence shown here is derived from an EMBL/GenBank/DDBJ whole genome shotgun (WGS) entry which is preliminary data.</text>
</comment>
<protein>
    <submittedName>
        <fullName evidence="2">VOC family protein</fullName>
    </submittedName>
</protein>
<dbReference type="SUPFAM" id="SSF54593">
    <property type="entry name" value="Glyoxalase/Bleomycin resistance protein/Dihydroxybiphenyl dioxygenase"/>
    <property type="match status" value="1"/>
</dbReference>
<feature type="non-terminal residue" evidence="2">
    <location>
        <position position="1"/>
    </location>
</feature>
<dbReference type="PIRSF" id="PIRSF021700">
    <property type="entry name" value="3_dmu_93_MTrfase"/>
    <property type="match status" value="1"/>
</dbReference>
<dbReference type="InterPro" id="IPR029068">
    <property type="entry name" value="Glyas_Bleomycin-R_OHBP_Dase"/>
</dbReference>
<dbReference type="InterPro" id="IPR009725">
    <property type="entry name" value="3_dmu_93_MTrfase"/>
</dbReference>
<reference evidence="2 3" key="1">
    <citation type="submission" date="2020-04" db="EMBL/GenBank/DDBJ databases">
        <authorList>
            <person name="Liu S."/>
        </authorList>
    </citation>
    <scope>NUCLEOTIDE SEQUENCE [LARGE SCALE GENOMIC DNA]</scope>
    <source>
        <strain evidence="2 3">CGMCC 1.15091</strain>
    </source>
</reference>
<dbReference type="EMBL" id="JAAZSR010000087">
    <property type="protein sequence ID" value="NKX50396.1"/>
    <property type="molecule type" value="Genomic_DNA"/>
</dbReference>
<evidence type="ECO:0000313" key="3">
    <source>
        <dbReference type="Proteomes" id="UP000523795"/>
    </source>
</evidence>
<evidence type="ECO:0000313" key="2">
    <source>
        <dbReference type="EMBL" id="NKX50396.1"/>
    </source>
</evidence>
<dbReference type="InterPro" id="IPR028973">
    <property type="entry name" value="PhnB-like"/>
</dbReference>
<dbReference type="Gene3D" id="3.10.180.10">
    <property type="entry name" value="2,3-Dihydroxybiphenyl 1,2-Dioxygenase, domain 1"/>
    <property type="match status" value="1"/>
</dbReference>
<organism evidence="2 3">
    <name type="scientific">Arthrobacter deserti</name>
    <dbReference type="NCBI Taxonomy" id="1742687"/>
    <lineage>
        <taxon>Bacteria</taxon>
        <taxon>Bacillati</taxon>
        <taxon>Actinomycetota</taxon>
        <taxon>Actinomycetes</taxon>
        <taxon>Micrococcales</taxon>
        <taxon>Micrococcaceae</taxon>
        <taxon>Arthrobacter</taxon>
    </lineage>
</organism>
<gene>
    <name evidence="2" type="ORF">HER39_07415</name>
</gene>
<accession>A0ABX1JQ76</accession>
<evidence type="ECO:0000259" key="1">
    <source>
        <dbReference type="Pfam" id="PF06983"/>
    </source>
</evidence>
<dbReference type="CDD" id="cd06588">
    <property type="entry name" value="PhnB_like"/>
    <property type="match status" value="1"/>
</dbReference>
<feature type="domain" description="PhnB-like" evidence="1">
    <location>
        <begin position="2"/>
        <end position="105"/>
    </location>
</feature>
<keyword evidence="3" id="KW-1185">Reference proteome</keyword>
<dbReference type="PANTHER" id="PTHR33990">
    <property type="entry name" value="PROTEIN YJDN-RELATED"/>
    <property type="match status" value="1"/>
</dbReference>
<name>A0ABX1JQ76_9MICC</name>
<proteinExistence type="predicted"/>